<organism evidence="1">
    <name type="scientific">Arundo donax</name>
    <name type="common">Giant reed</name>
    <name type="synonym">Donax arundinaceus</name>
    <dbReference type="NCBI Taxonomy" id="35708"/>
    <lineage>
        <taxon>Eukaryota</taxon>
        <taxon>Viridiplantae</taxon>
        <taxon>Streptophyta</taxon>
        <taxon>Embryophyta</taxon>
        <taxon>Tracheophyta</taxon>
        <taxon>Spermatophyta</taxon>
        <taxon>Magnoliopsida</taxon>
        <taxon>Liliopsida</taxon>
        <taxon>Poales</taxon>
        <taxon>Poaceae</taxon>
        <taxon>PACMAD clade</taxon>
        <taxon>Arundinoideae</taxon>
        <taxon>Arundineae</taxon>
        <taxon>Arundo</taxon>
    </lineage>
</organism>
<dbReference type="AlphaFoldDB" id="A0A0A9FC22"/>
<sequence>MHVHLQLMPRPLGLLNHKFTIHSINPLHLPARQSSTRLYALQSPNVPSVNKVSSTVNPVTRSNQDFSPRNFRSDFEFENC</sequence>
<dbReference type="EMBL" id="GBRH01192078">
    <property type="protein sequence ID" value="JAE05818.1"/>
    <property type="molecule type" value="Transcribed_RNA"/>
</dbReference>
<evidence type="ECO:0000313" key="1">
    <source>
        <dbReference type="EMBL" id="JAE05818.1"/>
    </source>
</evidence>
<reference evidence="1" key="2">
    <citation type="journal article" date="2015" name="Data Brief">
        <title>Shoot transcriptome of the giant reed, Arundo donax.</title>
        <authorList>
            <person name="Barrero R.A."/>
            <person name="Guerrero F.D."/>
            <person name="Moolhuijzen P."/>
            <person name="Goolsby J.A."/>
            <person name="Tidwell J."/>
            <person name="Bellgard S.E."/>
            <person name="Bellgard M.I."/>
        </authorList>
    </citation>
    <scope>NUCLEOTIDE SEQUENCE</scope>
    <source>
        <tissue evidence="1">Shoot tissue taken approximately 20 cm above the soil surface</tissue>
    </source>
</reference>
<proteinExistence type="predicted"/>
<protein>
    <submittedName>
        <fullName evidence="1">Uncharacterized protein</fullName>
    </submittedName>
</protein>
<accession>A0A0A9FC22</accession>
<name>A0A0A9FC22_ARUDO</name>
<reference evidence="1" key="1">
    <citation type="submission" date="2014-09" db="EMBL/GenBank/DDBJ databases">
        <authorList>
            <person name="Magalhaes I.L.F."/>
            <person name="Oliveira U."/>
            <person name="Santos F.R."/>
            <person name="Vidigal T.H.D.A."/>
            <person name="Brescovit A.D."/>
            <person name="Santos A.J."/>
        </authorList>
    </citation>
    <scope>NUCLEOTIDE SEQUENCE</scope>
    <source>
        <tissue evidence="1">Shoot tissue taken approximately 20 cm above the soil surface</tissue>
    </source>
</reference>